<keyword evidence="9" id="KW-1185">Reference proteome</keyword>
<dbReference type="InterPro" id="IPR011659">
    <property type="entry name" value="WD40"/>
</dbReference>
<keyword evidence="3 6" id="KW-0732">Signal</keyword>
<evidence type="ECO:0000259" key="7">
    <source>
        <dbReference type="Pfam" id="PF00326"/>
    </source>
</evidence>
<evidence type="ECO:0000313" key="8">
    <source>
        <dbReference type="EMBL" id="MXP26453.1"/>
    </source>
</evidence>
<dbReference type="InterPro" id="IPR029058">
    <property type="entry name" value="AB_hydrolase_fold"/>
</dbReference>
<dbReference type="GO" id="GO:0006508">
    <property type="term" value="P:proteolysis"/>
    <property type="evidence" value="ECO:0007669"/>
    <property type="project" value="UniProtKB-KW"/>
</dbReference>
<evidence type="ECO:0000256" key="6">
    <source>
        <dbReference type="SAM" id="SignalP"/>
    </source>
</evidence>
<evidence type="ECO:0000256" key="4">
    <source>
        <dbReference type="ARBA" id="ARBA00022801"/>
    </source>
</evidence>
<proteinExistence type="inferred from homology"/>
<evidence type="ECO:0000256" key="1">
    <source>
        <dbReference type="ARBA" id="ARBA00010040"/>
    </source>
</evidence>
<dbReference type="Pfam" id="PF00326">
    <property type="entry name" value="Peptidase_S9"/>
    <property type="match status" value="1"/>
</dbReference>
<feature type="chain" id="PRO_5032297155" evidence="6">
    <location>
        <begin position="26"/>
        <end position="715"/>
    </location>
</feature>
<sequence length="715" mass="78128">MTIFTTGKAFGLIALSIAFAAPALAANDGEVNGKARFSAQDLVTMPRLGSPAASPDGTWVAYTVTTTDPESYKRSTKIILQRSDAGPDSGVTVPFDGSVSSPSFASDGTLYFTASGKGSDGKSASQLWRIAIPKSWNGNASRLPRAQQVTRFASDVVGYKISPDSKKLLVWGDVARKCTTLDCTIQGNRSKAEHGNARFYDSTDGFVRHWDHWETPGEYSRAFAYTLTAKGVADPVALDGPDGPGALIADTPSKPFGGGEELNWSADSASVYFTARLADVNEPTSTNLDIYRTDLSVGKPVDLTADNEATDTQPVPSPDGKWLAWLAMERPKYEADQLTIHLRNLQTGESRALTKDFDRSFSSIAWTPDSRAIIATAADELDVPAFRIDPTSGMVEKLDLVDGNEAHIANVIPLSLNRMLFTRDSIANPPELYIANGPDKAKRLTDIAYSKMAALAPVTTKRFAFAGAEGDTVHGQITKLAGTDGKMPAILYVHGGPQGSFNDSWSSRWNPAVVASQGYAVVSVDFHGSTGYGQAFTDSINKDWGGKPLKDLQLGLAAALKDDSQIDGSRACAMGASYGGFMMNWIEGNWPDRFKCLVQHDGLFDMRSFYYVTEESWFPRWDFGGSYTENPEIYEKWNPVNFAKKWKTPMFVITGEQDFRVPYGQGLGAFTVLRENNVPAKLMVLPDENHWVLDPENSLQWHQSVFAWLDQWLKP</sequence>
<dbReference type="PANTHER" id="PTHR42776">
    <property type="entry name" value="SERINE PEPTIDASE S9 FAMILY MEMBER"/>
    <property type="match status" value="1"/>
</dbReference>
<dbReference type="Proteomes" id="UP000460561">
    <property type="component" value="Unassembled WGS sequence"/>
</dbReference>
<dbReference type="Gene3D" id="2.120.10.30">
    <property type="entry name" value="TolB, C-terminal domain"/>
    <property type="match status" value="2"/>
</dbReference>
<dbReference type="InterPro" id="IPR001375">
    <property type="entry name" value="Peptidase_S9_cat"/>
</dbReference>
<name>A0A845AB28_9SPHN</name>
<reference evidence="8 9" key="1">
    <citation type="submission" date="2019-12" db="EMBL/GenBank/DDBJ databases">
        <title>Genomic-based taxomic classification of the family Erythrobacteraceae.</title>
        <authorList>
            <person name="Xu L."/>
        </authorList>
    </citation>
    <scope>NUCLEOTIDE SEQUENCE [LARGE SCALE GENOMIC DNA]</scope>
    <source>
        <strain evidence="8 9">DSM 18604</strain>
    </source>
</reference>
<accession>A0A845AB28</accession>
<dbReference type="OrthoDB" id="1094230at2"/>
<dbReference type="PANTHER" id="PTHR42776:SF13">
    <property type="entry name" value="DIPEPTIDYL-PEPTIDASE 5"/>
    <property type="match status" value="1"/>
</dbReference>
<keyword evidence="2" id="KW-0645">Protease</keyword>
<feature type="domain" description="Peptidase S9 prolyl oligopeptidase catalytic" evidence="7">
    <location>
        <begin position="505"/>
        <end position="714"/>
    </location>
</feature>
<evidence type="ECO:0000313" key="9">
    <source>
        <dbReference type="Proteomes" id="UP000460561"/>
    </source>
</evidence>
<keyword evidence="4" id="KW-0378">Hydrolase</keyword>
<dbReference type="SUPFAM" id="SSF82171">
    <property type="entry name" value="DPP6 N-terminal domain-like"/>
    <property type="match status" value="1"/>
</dbReference>
<dbReference type="AlphaFoldDB" id="A0A845AB28"/>
<dbReference type="GO" id="GO:0004252">
    <property type="term" value="F:serine-type endopeptidase activity"/>
    <property type="evidence" value="ECO:0007669"/>
    <property type="project" value="TreeGrafter"/>
</dbReference>
<protein>
    <submittedName>
        <fullName evidence="8">Prolyl oligopeptidase family serine peptidase</fullName>
    </submittedName>
</protein>
<dbReference type="RefSeq" id="WP_160739625.1">
    <property type="nucleotide sequence ID" value="NZ_WTYQ01000003.1"/>
</dbReference>
<comment type="caution">
    <text evidence="8">The sequence shown here is derived from an EMBL/GenBank/DDBJ whole genome shotgun (WGS) entry which is preliminary data.</text>
</comment>
<organism evidence="8 9">
    <name type="scientific">Altericroceibacterium indicum</name>
    <dbReference type="NCBI Taxonomy" id="374177"/>
    <lineage>
        <taxon>Bacteria</taxon>
        <taxon>Pseudomonadati</taxon>
        <taxon>Pseudomonadota</taxon>
        <taxon>Alphaproteobacteria</taxon>
        <taxon>Sphingomonadales</taxon>
        <taxon>Erythrobacteraceae</taxon>
        <taxon>Altericroceibacterium</taxon>
    </lineage>
</organism>
<dbReference type="Gene3D" id="3.40.50.1820">
    <property type="entry name" value="alpha/beta hydrolase"/>
    <property type="match status" value="1"/>
</dbReference>
<evidence type="ECO:0000256" key="3">
    <source>
        <dbReference type="ARBA" id="ARBA00022729"/>
    </source>
</evidence>
<dbReference type="SUPFAM" id="SSF53474">
    <property type="entry name" value="alpha/beta-Hydrolases"/>
    <property type="match status" value="1"/>
</dbReference>
<dbReference type="InterPro" id="IPR011042">
    <property type="entry name" value="6-blade_b-propeller_TolB-like"/>
</dbReference>
<comment type="similarity">
    <text evidence="1">Belongs to the peptidase S9C family.</text>
</comment>
<dbReference type="Pfam" id="PF07676">
    <property type="entry name" value="PD40"/>
    <property type="match status" value="2"/>
</dbReference>
<keyword evidence="5" id="KW-0720">Serine protease</keyword>
<evidence type="ECO:0000256" key="2">
    <source>
        <dbReference type="ARBA" id="ARBA00022670"/>
    </source>
</evidence>
<gene>
    <name evidence="8" type="ORF">GRI39_10425</name>
</gene>
<feature type="signal peptide" evidence="6">
    <location>
        <begin position="1"/>
        <end position="25"/>
    </location>
</feature>
<evidence type="ECO:0000256" key="5">
    <source>
        <dbReference type="ARBA" id="ARBA00022825"/>
    </source>
</evidence>
<dbReference type="EMBL" id="WTYQ01000003">
    <property type="protein sequence ID" value="MXP26453.1"/>
    <property type="molecule type" value="Genomic_DNA"/>
</dbReference>
<dbReference type="FunFam" id="3.40.50.1820:FF:000028">
    <property type="entry name" value="S9 family peptidase"/>
    <property type="match status" value="1"/>
</dbReference>